<dbReference type="GO" id="GO:0019005">
    <property type="term" value="C:SCF ubiquitin ligase complex"/>
    <property type="evidence" value="ECO:0007669"/>
    <property type="project" value="TreeGrafter"/>
</dbReference>
<dbReference type="PANTHER" id="PTHR13318">
    <property type="entry name" value="PARTNER OF PAIRED, ISOFORM B-RELATED"/>
    <property type="match status" value="1"/>
</dbReference>
<feature type="domain" description="F-box/LRR-repeat protein 15/At3g58940/PEG3-like LRR" evidence="2">
    <location>
        <begin position="193"/>
        <end position="271"/>
    </location>
</feature>
<keyword evidence="1" id="KW-0732">Signal</keyword>
<proteinExistence type="predicted"/>
<keyword evidence="4" id="KW-1185">Reference proteome</keyword>
<dbReference type="OrthoDB" id="209041at2"/>
<dbReference type="RefSeq" id="WP_145058643.1">
    <property type="nucleotide sequence ID" value="NZ_CP036433.1"/>
</dbReference>
<organism evidence="3 4">
    <name type="scientific">Lignipirellula cremea</name>
    <dbReference type="NCBI Taxonomy" id="2528010"/>
    <lineage>
        <taxon>Bacteria</taxon>
        <taxon>Pseudomonadati</taxon>
        <taxon>Planctomycetota</taxon>
        <taxon>Planctomycetia</taxon>
        <taxon>Pirellulales</taxon>
        <taxon>Pirellulaceae</taxon>
        <taxon>Lignipirellula</taxon>
    </lineage>
</organism>
<evidence type="ECO:0000256" key="1">
    <source>
        <dbReference type="SAM" id="SignalP"/>
    </source>
</evidence>
<dbReference type="SUPFAM" id="SSF52047">
    <property type="entry name" value="RNI-like"/>
    <property type="match status" value="1"/>
</dbReference>
<dbReference type="Proteomes" id="UP000317648">
    <property type="component" value="Chromosome"/>
</dbReference>
<dbReference type="EMBL" id="CP036433">
    <property type="protein sequence ID" value="QDU98980.1"/>
    <property type="molecule type" value="Genomic_DNA"/>
</dbReference>
<feature type="chain" id="PRO_5021697051" evidence="1">
    <location>
        <begin position="28"/>
        <end position="311"/>
    </location>
</feature>
<dbReference type="KEGG" id="lcre:Pla8534_68910"/>
<dbReference type="InterPro" id="IPR055411">
    <property type="entry name" value="LRR_FXL15/At3g58940/PEG3-like"/>
</dbReference>
<dbReference type="InterPro" id="IPR032675">
    <property type="entry name" value="LRR_dom_sf"/>
</dbReference>
<dbReference type="PANTHER" id="PTHR13318:SF105">
    <property type="entry name" value="F-BOX_LRR-REPEAT PROTEIN 3"/>
    <property type="match status" value="1"/>
</dbReference>
<dbReference type="Pfam" id="PF24758">
    <property type="entry name" value="LRR_At5g56370"/>
    <property type="match status" value="1"/>
</dbReference>
<reference evidence="3 4" key="1">
    <citation type="submission" date="2019-02" db="EMBL/GenBank/DDBJ databases">
        <title>Deep-cultivation of Planctomycetes and their phenomic and genomic characterization uncovers novel biology.</title>
        <authorList>
            <person name="Wiegand S."/>
            <person name="Jogler M."/>
            <person name="Boedeker C."/>
            <person name="Pinto D."/>
            <person name="Vollmers J."/>
            <person name="Rivas-Marin E."/>
            <person name="Kohn T."/>
            <person name="Peeters S.H."/>
            <person name="Heuer A."/>
            <person name="Rast P."/>
            <person name="Oberbeckmann S."/>
            <person name="Bunk B."/>
            <person name="Jeske O."/>
            <person name="Meyerdierks A."/>
            <person name="Storesund J.E."/>
            <person name="Kallscheuer N."/>
            <person name="Luecker S."/>
            <person name="Lage O.M."/>
            <person name="Pohl T."/>
            <person name="Merkel B.J."/>
            <person name="Hornburger P."/>
            <person name="Mueller R.-W."/>
            <person name="Bruemmer F."/>
            <person name="Labrenz M."/>
            <person name="Spormann A.M."/>
            <person name="Op den Camp H."/>
            <person name="Overmann J."/>
            <person name="Amann R."/>
            <person name="Jetten M.S.M."/>
            <person name="Mascher T."/>
            <person name="Medema M.H."/>
            <person name="Devos D.P."/>
            <person name="Kaster A.-K."/>
            <person name="Ovreas L."/>
            <person name="Rohde M."/>
            <person name="Galperin M.Y."/>
            <person name="Jogler C."/>
        </authorList>
    </citation>
    <scope>NUCLEOTIDE SEQUENCE [LARGE SCALE GENOMIC DNA]</scope>
    <source>
        <strain evidence="3 4">Pla85_3_4</strain>
    </source>
</reference>
<dbReference type="Gene3D" id="3.80.10.10">
    <property type="entry name" value="Ribonuclease Inhibitor"/>
    <property type="match status" value="1"/>
</dbReference>
<dbReference type="GO" id="GO:0031146">
    <property type="term" value="P:SCF-dependent proteasomal ubiquitin-dependent protein catabolic process"/>
    <property type="evidence" value="ECO:0007669"/>
    <property type="project" value="TreeGrafter"/>
</dbReference>
<evidence type="ECO:0000313" key="4">
    <source>
        <dbReference type="Proteomes" id="UP000317648"/>
    </source>
</evidence>
<accession>A0A518E4H6</accession>
<name>A0A518E4H6_9BACT</name>
<dbReference type="AlphaFoldDB" id="A0A518E4H6"/>
<protein>
    <submittedName>
        <fullName evidence="3">Leucine Rich repeats (2 copies)</fullName>
    </submittedName>
</protein>
<evidence type="ECO:0000313" key="3">
    <source>
        <dbReference type="EMBL" id="QDU98980.1"/>
    </source>
</evidence>
<sequence precursor="true">MTMLLRILAAGTFVLAITLAITAPVVADERAAADALRQRGAVVQLDDEGFVVSFRCREGGRLTLDDFRTVGGFRRVKTLSLSGGRTLGDEHLALLAGLEKLERVTLDGMMLTDDGLRHLAGWKSLRKLTFYNVTNRGKFTGSGMAHLVELPQLEQFACGGSSFDDAGLEACSRLTHLTDLQIWHTPVTDAGVVHLKRLAGLRNLRLLSQWRPRITDASLSHLAAIRSLETLSIGETRFSWSGGLNRLVELPNLKSLELYEVDMSAEDLNRVKAALTNVRVDWTPIREKYREMFERNFRTSPGVPAGAGDSR</sequence>
<feature type="signal peptide" evidence="1">
    <location>
        <begin position="1"/>
        <end position="27"/>
    </location>
</feature>
<evidence type="ECO:0000259" key="2">
    <source>
        <dbReference type="Pfam" id="PF24758"/>
    </source>
</evidence>
<gene>
    <name evidence="3" type="ORF">Pla8534_68910</name>
</gene>